<feature type="domain" description="C2" evidence="4">
    <location>
        <begin position="35"/>
        <end position="180"/>
    </location>
</feature>
<keyword evidence="5" id="KW-1185">Reference proteome</keyword>
<evidence type="ECO:0000313" key="6">
    <source>
        <dbReference type="WBParaSite" id="PgR008_g215_t01"/>
    </source>
</evidence>
<organism evidence="5 6">
    <name type="scientific">Parascaris univalens</name>
    <name type="common">Nematode worm</name>
    <dbReference type="NCBI Taxonomy" id="6257"/>
    <lineage>
        <taxon>Eukaryota</taxon>
        <taxon>Metazoa</taxon>
        <taxon>Ecdysozoa</taxon>
        <taxon>Nematoda</taxon>
        <taxon>Chromadorea</taxon>
        <taxon>Rhabditida</taxon>
        <taxon>Spirurina</taxon>
        <taxon>Ascaridomorpha</taxon>
        <taxon>Ascaridoidea</taxon>
        <taxon>Ascarididae</taxon>
        <taxon>Parascaris</taxon>
    </lineage>
</organism>
<feature type="compositionally biased region" description="Basic and acidic residues" evidence="1">
    <location>
        <begin position="349"/>
        <end position="360"/>
    </location>
</feature>
<dbReference type="PANTHER" id="PTHR38626">
    <property type="entry name" value="SKN-1 DEPENDENT ZYGOTIC TRANSCRIPT-RELATED"/>
    <property type="match status" value="1"/>
</dbReference>
<name>A0A915AKH5_PARUN</name>
<evidence type="ECO:0000256" key="3">
    <source>
        <dbReference type="SAM" id="SignalP"/>
    </source>
</evidence>
<dbReference type="AlphaFoldDB" id="A0A915AKH5"/>
<feature type="region of interest" description="Disordered" evidence="1">
    <location>
        <begin position="337"/>
        <end position="360"/>
    </location>
</feature>
<protein>
    <recommendedName>
        <fullName evidence="4">C2 domain-containing protein</fullName>
    </recommendedName>
</protein>
<evidence type="ECO:0000313" key="5">
    <source>
        <dbReference type="Proteomes" id="UP000887569"/>
    </source>
</evidence>
<evidence type="ECO:0000256" key="1">
    <source>
        <dbReference type="SAM" id="MobiDB-lite"/>
    </source>
</evidence>
<dbReference type="InterPro" id="IPR040426">
    <property type="entry name" value="C05B5.4-like"/>
</dbReference>
<accession>A0A915AKH5</accession>
<feature type="transmembrane region" description="Helical" evidence="2">
    <location>
        <begin position="218"/>
        <end position="245"/>
    </location>
</feature>
<evidence type="ECO:0000259" key="4">
    <source>
        <dbReference type="Pfam" id="PF25330"/>
    </source>
</evidence>
<dbReference type="InterPro" id="IPR057569">
    <property type="entry name" value="C2_nem"/>
</dbReference>
<keyword evidence="2" id="KW-0812">Transmembrane</keyword>
<dbReference type="WBParaSite" id="PgR008_g215_t01">
    <property type="protein sequence ID" value="PgR008_g215_t01"/>
    <property type="gene ID" value="PgR008_g215"/>
</dbReference>
<keyword evidence="2" id="KW-1133">Transmembrane helix</keyword>
<feature type="signal peptide" evidence="3">
    <location>
        <begin position="1"/>
        <end position="23"/>
    </location>
</feature>
<sequence length="360" mass="39861">GIFNSPEMMHFFVYLFAVRLICAINIAEQSEQSEQFWIDAGLLSIVWKQGCLTTGGCADPRFRIIEIHSVTNEKIAVGWPITENLVEEHSRLFVSHWNKGTPEDLSISCEVAGTDPTYGFPRTCDSSPAIRLFQMSTENIVAIEGAPPSKGAKKDSESEKTIAELRGKCFNATIAVQKHTIRCPWCPDPSTLAVVEQQYSGSEPPIELAQQIASRDQLLHIGVILLSAIAIVSSTAFTCLLIAFLKQKRSNALLNKQRRFGAYHEHCQQVHVDQFQSIHADESRYETPWDQKYRPLPYWLGNRNDMTTVSPPIETSSIIGGGTLSGHTSRTTVIGTVGRHHASPNSSVGDRHEDSGLESV</sequence>
<feature type="chain" id="PRO_5037571177" description="C2 domain-containing protein" evidence="3">
    <location>
        <begin position="24"/>
        <end position="360"/>
    </location>
</feature>
<dbReference type="Proteomes" id="UP000887569">
    <property type="component" value="Unplaced"/>
</dbReference>
<dbReference type="PANTHER" id="PTHR38626:SF3">
    <property type="entry name" value="PROTEIN CBG09935"/>
    <property type="match status" value="1"/>
</dbReference>
<dbReference type="Pfam" id="PF25330">
    <property type="entry name" value="C2_nem"/>
    <property type="match status" value="1"/>
</dbReference>
<keyword evidence="2" id="KW-0472">Membrane</keyword>
<evidence type="ECO:0000256" key="2">
    <source>
        <dbReference type="SAM" id="Phobius"/>
    </source>
</evidence>
<proteinExistence type="predicted"/>
<reference evidence="6" key="1">
    <citation type="submission" date="2022-11" db="UniProtKB">
        <authorList>
            <consortium name="WormBaseParasite"/>
        </authorList>
    </citation>
    <scope>IDENTIFICATION</scope>
</reference>
<keyword evidence="3" id="KW-0732">Signal</keyword>